<feature type="compositionally biased region" description="Polar residues" evidence="1">
    <location>
        <begin position="106"/>
        <end position="124"/>
    </location>
</feature>
<comment type="caution">
    <text evidence="2">The sequence shown here is derived from an EMBL/GenBank/DDBJ whole genome shotgun (WGS) entry which is preliminary data.</text>
</comment>
<dbReference type="Proteomes" id="UP000235145">
    <property type="component" value="Unassembled WGS sequence"/>
</dbReference>
<reference evidence="2 3" key="1">
    <citation type="journal article" date="2017" name="Nat. Commun.">
        <title>Genome assembly with in vitro proximity ligation data and whole-genome triplication in lettuce.</title>
        <authorList>
            <person name="Reyes-Chin-Wo S."/>
            <person name="Wang Z."/>
            <person name="Yang X."/>
            <person name="Kozik A."/>
            <person name="Arikit S."/>
            <person name="Song C."/>
            <person name="Xia L."/>
            <person name="Froenicke L."/>
            <person name="Lavelle D.O."/>
            <person name="Truco M.J."/>
            <person name="Xia R."/>
            <person name="Zhu S."/>
            <person name="Xu C."/>
            <person name="Xu H."/>
            <person name="Xu X."/>
            <person name="Cox K."/>
            <person name="Korf I."/>
            <person name="Meyers B.C."/>
            <person name="Michelmore R.W."/>
        </authorList>
    </citation>
    <scope>NUCLEOTIDE SEQUENCE [LARGE SCALE GENOMIC DNA]</scope>
    <source>
        <strain evidence="3">cv. Salinas</strain>
        <tissue evidence="2">Seedlings</tissue>
    </source>
</reference>
<keyword evidence="3" id="KW-1185">Reference proteome</keyword>
<sequence>MRLDQLSKSEANTHEGIFLGYSSLSKAFRVFNISRNCSCHLQRRPFIHDRFDHPSSILNELTYSPSYPVPDFLLNDYEPVVPNIDQFISSQPITKDQPVILDEVEPSNQEDSTQSNTNESSNLRIPQDHPESQIIRDINYGILTHRIVSNNFCMFVNVVIMIEPKNVIDALKEDEWIKVM</sequence>
<organism evidence="2 3">
    <name type="scientific">Lactuca sativa</name>
    <name type="common">Garden lettuce</name>
    <dbReference type="NCBI Taxonomy" id="4236"/>
    <lineage>
        <taxon>Eukaryota</taxon>
        <taxon>Viridiplantae</taxon>
        <taxon>Streptophyta</taxon>
        <taxon>Embryophyta</taxon>
        <taxon>Tracheophyta</taxon>
        <taxon>Spermatophyta</taxon>
        <taxon>Magnoliopsida</taxon>
        <taxon>eudicotyledons</taxon>
        <taxon>Gunneridae</taxon>
        <taxon>Pentapetalae</taxon>
        <taxon>asterids</taxon>
        <taxon>campanulids</taxon>
        <taxon>Asterales</taxon>
        <taxon>Asteraceae</taxon>
        <taxon>Cichorioideae</taxon>
        <taxon>Cichorieae</taxon>
        <taxon>Lactucinae</taxon>
        <taxon>Lactuca</taxon>
    </lineage>
</organism>
<proteinExistence type="predicted"/>
<dbReference type="AlphaFoldDB" id="A0A9R1VAG9"/>
<evidence type="ECO:0000313" key="3">
    <source>
        <dbReference type="Proteomes" id="UP000235145"/>
    </source>
</evidence>
<gene>
    <name evidence="2" type="ORF">LSAT_V11C500239450</name>
</gene>
<name>A0A9R1VAG9_LACSA</name>
<protein>
    <recommendedName>
        <fullName evidence="4">Retrovirus-related Pol polyprotein from transposon TNT 1-94</fullName>
    </recommendedName>
</protein>
<accession>A0A9R1VAG9</accession>
<evidence type="ECO:0000256" key="1">
    <source>
        <dbReference type="SAM" id="MobiDB-lite"/>
    </source>
</evidence>
<evidence type="ECO:0008006" key="4">
    <source>
        <dbReference type="Google" id="ProtNLM"/>
    </source>
</evidence>
<feature type="region of interest" description="Disordered" evidence="1">
    <location>
        <begin position="106"/>
        <end position="128"/>
    </location>
</feature>
<dbReference type="EMBL" id="NBSK02000005">
    <property type="protein sequence ID" value="KAJ0203407.1"/>
    <property type="molecule type" value="Genomic_DNA"/>
</dbReference>
<evidence type="ECO:0000313" key="2">
    <source>
        <dbReference type="EMBL" id="KAJ0203407.1"/>
    </source>
</evidence>